<organism evidence="1 2">
    <name type="scientific">Tanacetum coccineum</name>
    <dbReference type="NCBI Taxonomy" id="301880"/>
    <lineage>
        <taxon>Eukaryota</taxon>
        <taxon>Viridiplantae</taxon>
        <taxon>Streptophyta</taxon>
        <taxon>Embryophyta</taxon>
        <taxon>Tracheophyta</taxon>
        <taxon>Spermatophyta</taxon>
        <taxon>Magnoliopsida</taxon>
        <taxon>eudicotyledons</taxon>
        <taxon>Gunneridae</taxon>
        <taxon>Pentapetalae</taxon>
        <taxon>asterids</taxon>
        <taxon>campanulids</taxon>
        <taxon>Asterales</taxon>
        <taxon>Asteraceae</taxon>
        <taxon>Asteroideae</taxon>
        <taxon>Anthemideae</taxon>
        <taxon>Anthemidinae</taxon>
        <taxon>Tanacetum</taxon>
    </lineage>
</organism>
<accession>A0ABQ5B868</accession>
<reference evidence="1" key="2">
    <citation type="submission" date="2022-01" db="EMBL/GenBank/DDBJ databases">
        <authorList>
            <person name="Yamashiro T."/>
            <person name="Shiraishi A."/>
            <person name="Satake H."/>
            <person name="Nakayama K."/>
        </authorList>
    </citation>
    <scope>NUCLEOTIDE SEQUENCE</scope>
</reference>
<reference evidence="1" key="1">
    <citation type="journal article" date="2022" name="Int. J. Mol. Sci.">
        <title>Draft Genome of Tanacetum Coccineum: Genomic Comparison of Closely Related Tanacetum-Family Plants.</title>
        <authorList>
            <person name="Yamashiro T."/>
            <person name="Shiraishi A."/>
            <person name="Nakayama K."/>
            <person name="Satake H."/>
        </authorList>
    </citation>
    <scope>NUCLEOTIDE SEQUENCE</scope>
</reference>
<evidence type="ECO:0000313" key="2">
    <source>
        <dbReference type="Proteomes" id="UP001151760"/>
    </source>
</evidence>
<dbReference type="EMBL" id="BQNB010012955">
    <property type="protein sequence ID" value="GJT10003.1"/>
    <property type="molecule type" value="Genomic_DNA"/>
</dbReference>
<proteinExistence type="predicted"/>
<gene>
    <name evidence="1" type="ORF">Tco_0857045</name>
</gene>
<keyword evidence="2" id="KW-1185">Reference proteome</keyword>
<protein>
    <submittedName>
        <fullName evidence="1">Uncharacterized protein</fullName>
    </submittedName>
</protein>
<name>A0ABQ5B868_9ASTR</name>
<evidence type="ECO:0000313" key="1">
    <source>
        <dbReference type="EMBL" id="GJT10003.1"/>
    </source>
</evidence>
<sequence>MNWGEVNPVHAYYNGSCTSKDNEDPSWSTSFKTRRTSKTSSALEALWKTLFMLYLYKIGTLQELQGLELLIVVKVSSNSSTPGISPDVAALTTEVSELKNMMKTMLIDKQKAQAPVPVKAVEQSCVTCRVAHSY</sequence>
<dbReference type="Proteomes" id="UP001151760">
    <property type="component" value="Unassembled WGS sequence"/>
</dbReference>
<comment type="caution">
    <text evidence="1">The sequence shown here is derived from an EMBL/GenBank/DDBJ whole genome shotgun (WGS) entry which is preliminary data.</text>
</comment>